<dbReference type="SUPFAM" id="SSF57701">
    <property type="entry name" value="Zn2/Cys6 DNA-binding domain"/>
    <property type="match status" value="1"/>
</dbReference>
<keyword evidence="1" id="KW-0479">Metal-binding</keyword>
<keyword evidence="2" id="KW-0805">Transcription regulation</keyword>
<dbReference type="CDD" id="cd00067">
    <property type="entry name" value="GAL4"/>
    <property type="match status" value="1"/>
</dbReference>
<sequence length="337" mass="36041">MSTPHTSTPKLRSACDSCGIAKVKCDRGQPTCGRCVALRVDCIYGPSRNAGKAPRKRLLDADSSSQAKRRCPPTAGPGAVSDSMNNAENALFGDLLNDAGSWPLLDEWTFGQALSFPSLEPPRGIANADSASHSCPSESYGIFRDLICPSPTLHVPEDNSKTVTAQFDEVLHFNKNAIQRLGRLLSCPCAKSGHRAMVHASIISRILIWYQQAAGWPTSSPSPPQTPSTEDAASDGGSVVRATGFAVESAPVLVGTFDVQDQTVQNCIRVQLVLSELKKVLELINAFSSSGDSAEVGGLYSHLGNWLLGEQQRTVRILKARLSVLNRDLETEAGLSP</sequence>
<proteinExistence type="predicted"/>
<dbReference type="AlphaFoldDB" id="A0AAJ0F425"/>
<protein>
    <recommendedName>
        <fullName evidence="7">Zn(2)-C6 fungal-type domain-containing protein</fullName>
    </recommendedName>
</protein>
<evidence type="ECO:0000256" key="5">
    <source>
        <dbReference type="ARBA" id="ARBA00023242"/>
    </source>
</evidence>
<dbReference type="GO" id="GO:0003677">
    <property type="term" value="F:DNA binding"/>
    <property type="evidence" value="ECO:0007669"/>
    <property type="project" value="UniProtKB-KW"/>
</dbReference>
<feature type="domain" description="Zn(2)-C6 fungal-type" evidence="7">
    <location>
        <begin position="14"/>
        <end position="44"/>
    </location>
</feature>
<evidence type="ECO:0000256" key="6">
    <source>
        <dbReference type="SAM" id="MobiDB-lite"/>
    </source>
</evidence>
<organism evidence="8 9">
    <name type="scientific">Echria macrotheca</name>
    <dbReference type="NCBI Taxonomy" id="438768"/>
    <lineage>
        <taxon>Eukaryota</taxon>
        <taxon>Fungi</taxon>
        <taxon>Dikarya</taxon>
        <taxon>Ascomycota</taxon>
        <taxon>Pezizomycotina</taxon>
        <taxon>Sordariomycetes</taxon>
        <taxon>Sordariomycetidae</taxon>
        <taxon>Sordariales</taxon>
        <taxon>Schizotheciaceae</taxon>
        <taxon>Echria</taxon>
    </lineage>
</organism>
<dbReference type="Pfam" id="PF08493">
    <property type="entry name" value="AflR"/>
    <property type="match status" value="1"/>
</dbReference>
<dbReference type="Proteomes" id="UP001239445">
    <property type="component" value="Unassembled WGS sequence"/>
</dbReference>
<dbReference type="GO" id="GO:0008270">
    <property type="term" value="F:zinc ion binding"/>
    <property type="evidence" value="ECO:0007669"/>
    <property type="project" value="InterPro"/>
</dbReference>
<evidence type="ECO:0000313" key="8">
    <source>
        <dbReference type="EMBL" id="KAK1752907.1"/>
    </source>
</evidence>
<dbReference type="InterPro" id="IPR013700">
    <property type="entry name" value="AflR"/>
</dbReference>
<evidence type="ECO:0000313" key="9">
    <source>
        <dbReference type="Proteomes" id="UP001239445"/>
    </source>
</evidence>
<evidence type="ECO:0000256" key="3">
    <source>
        <dbReference type="ARBA" id="ARBA00023125"/>
    </source>
</evidence>
<dbReference type="Gene3D" id="4.10.240.10">
    <property type="entry name" value="Zn(2)-C6 fungal-type DNA-binding domain"/>
    <property type="match status" value="1"/>
</dbReference>
<name>A0AAJ0F425_9PEZI</name>
<dbReference type="InterPro" id="IPR001138">
    <property type="entry name" value="Zn2Cys6_DnaBD"/>
</dbReference>
<dbReference type="PROSITE" id="PS50048">
    <property type="entry name" value="ZN2_CY6_FUNGAL_2"/>
    <property type="match status" value="1"/>
</dbReference>
<comment type="caution">
    <text evidence="8">The sequence shown here is derived from an EMBL/GenBank/DDBJ whole genome shotgun (WGS) entry which is preliminary data.</text>
</comment>
<evidence type="ECO:0000256" key="2">
    <source>
        <dbReference type="ARBA" id="ARBA00023015"/>
    </source>
</evidence>
<evidence type="ECO:0000256" key="1">
    <source>
        <dbReference type="ARBA" id="ARBA00022723"/>
    </source>
</evidence>
<evidence type="ECO:0000256" key="4">
    <source>
        <dbReference type="ARBA" id="ARBA00023163"/>
    </source>
</evidence>
<keyword evidence="9" id="KW-1185">Reference proteome</keyword>
<keyword evidence="4" id="KW-0804">Transcription</keyword>
<dbReference type="PRINTS" id="PR00755">
    <property type="entry name" value="AFLATOXINBRP"/>
</dbReference>
<dbReference type="Pfam" id="PF00172">
    <property type="entry name" value="Zn_clus"/>
    <property type="match status" value="1"/>
</dbReference>
<reference evidence="8" key="1">
    <citation type="submission" date="2023-06" db="EMBL/GenBank/DDBJ databases">
        <title>Genome-scale phylogeny and comparative genomics of the fungal order Sordariales.</title>
        <authorList>
            <consortium name="Lawrence Berkeley National Laboratory"/>
            <person name="Hensen N."/>
            <person name="Bonometti L."/>
            <person name="Westerberg I."/>
            <person name="Brannstrom I.O."/>
            <person name="Guillou S."/>
            <person name="Cros-Aarteil S."/>
            <person name="Calhoun S."/>
            <person name="Haridas S."/>
            <person name="Kuo A."/>
            <person name="Mondo S."/>
            <person name="Pangilinan J."/>
            <person name="Riley R."/>
            <person name="Labutti K."/>
            <person name="Andreopoulos B."/>
            <person name="Lipzen A."/>
            <person name="Chen C."/>
            <person name="Yanf M."/>
            <person name="Daum C."/>
            <person name="Ng V."/>
            <person name="Clum A."/>
            <person name="Steindorff A."/>
            <person name="Ohm R."/>
            <person name="Martin F."/>
            <person name="Silar P."/>
            <person name="Natvig D."/>
            <person name="Lalanne C."/>
            <person name="Gautier V."/>
            <person name="Ament-Velasquez S.L."/>
            <person name="Kruys A."/>
            <person name="Hutchinson M.I."/>
            <person name="Powell A.J."/>
            <person name="Barry K."/>
            <person name="Miller A.N."/>
            <person name="Grigoriev I.V."/>
            <person name="Debuchy R."/>
            <person name="Gladieux P."/>
            <person name="Thoren M.H."/>
            <person name="Johannesson H."/>
        </authorList>
    </citation>
    <scope>NUCLEOTIDE SEQUENCE</scope>
    <source>
        <strain evidence="8">PSN4</strain>
    </source>
</reference>
<dbReference type="InterPro" id="IPR036864">
    <property type="entry name" value="Zn2-C6_fun-type_DNA-bd_sf"/>
</dbReference>
<evidence type="ECO:0000259" key="7">
    <source>
        <dbReference type="PROSITE" id="PS50048"/>
    </source>
</evidence>
<gene>
    <name evidence="8" type="ORF">QBC47DRAFT_49479</name>
</gene>
<keyword evidence="3" id="KW-0238">DNA-binding</keyword>
<keyword evidence="5" id="KW-0539">Nucleus</keyword>
<dbReference type="EMBL" id="MU839838">
    <property type="protein sequence ID" value="KAK1752907.1"/>
    <property type="molecule type" value="Genomic_DNA"/>
</dbReference>
<dbReference type="GO" id="GO:0045122">
    <property type="term" value="P:aflatoxin biosynthetic process"/>
    <property type="evidence" value="ECO:0007669"/>
    <property type="project" value="InterPro"/>
</dbReference>
<dbReference type="SMART" id="SM00066">
    <property type="entry name" value="GAL4"/>
    <property type="match status" value="1"/>
</dbReference>
<dbReference type="GO" id="GO:0005634">
    <property type="term" value="C:nucleus"/>
    <property type="evidence" value="ECO:0007669"/>
    <property type="project" value="InterPro"/>
</dbReference>
<dbReference type="InterPro" id="IPR050675">
    <property type="entry name" value="OAF3"/>
</dbReference>
<dbReference type="PANTHER" id="PTHR31069">
    <property type="entry name" value="OLEATE-ACTIVATED TRANSCRIPTION FACTOR 1-RELATED"/>
    <property type="match status" value="1"/>
</dbReference>
<feature type="region of interest" description="Disordered" evidence="6">
    <location>
        <begin position="50"/>
        <end position="83"/>
    </location>
</feature>
<dbReference type="GO" id="GO:0000981">
    <property type="term" value="F:DNA-binding transcription factor activity, RNA polymerase II-specific"/>
    <property type="evidence" value="ECO:0007669"/>
    <property type="project" value="InterPro"/>
</dbReference>
<accession>A0AAJ0F425</accession>
<dbReference type="PANTHER" id="PTHR31069:SF31">
    <property type="entry name" value="MONODICTYPHENONE CLUSTER TRANSCRIPTION FACTOR-RELATED"/>
    <property type="match status" value="1"/>
</dbReference>